<name>A0A2T9Y4I9_9FUNG</name>
<feature type="region of interest" description="Disordered" evidence="1">
    <location>
        <begin position="160"/>
        <end position="233"/>
    </location>
</feature>
<feature type="compositionally biased region" description="Low complexity" evidence="1">
    <location>
        <begin position="183"/>
        <end position="202"/>
    </location>
</feature>
<dbReference type="Proteomes" id="UP000245609">
    <property type="component" value="Unassembled WGS sequence"/>
</dbReference>
<feature type="compositionally biased region" description="Basic residues" evidence="1">
    <location>
        <begin position="160"/>
        <end position="169"/>
    </location>
</feature>
<dbReference type="AlphaFoldDB" id="A0A2T9Y4I9"/>
<feature type="region of interest" description="Disordered" evidence="1">
    <location>
        <begin position="55"/>
        <end position="145"/>
    </location>
</feature>
<evidence type="ECO:0000313" key="2">
    <source>
        <dbReference type="EMBL" id="PVU87238.1"/>
    </source>
</evidence>
<evidence type="ECO:0000256" key="1">
    <source>
        <dbReference type="SAM" id="MobiDB-lite"/>
    </source>
</evidence>
<proteinExistence type="predicted"/>
<dbReference type="EMBL" id="MBFS01003336">
    <property type="protein sequence ID" value="PVU87238.1"/>
    <property type="molecule type" value="Genomic_DNA"/>
</dbReference>
<sequence>SSDLEPSDKIKSLKRVGRAIQSLISSLAGKYELDEFKELKVSQLELQYSELFFDEQQESTSQDTRNLKETSVRPAATLETNRTATKSESPKKGKSKIIQKALEIIKPSPKEKRGNSPVSLNNSKKINKGENKPDANNGPDTLFDLNAPSLIDLDAIKKSINKKSSKKRNSSVSPLQKSDSSILNQSKSELSSLNSSPSNGLSKSDKKKKVKTEFIVSPKSTPPKEVRTTSVTLSENKKTITPVKKVNNVYTIQTRSSRKRKLEELKAEAQVETKKTSSKKESTETNEQRTPTNNMNSKTPESNNTLQTPPTVTKRFKWALEKNSMLGE</sequence>
<protein>
    <submittedName>
        <fullName evidence="2">Uncharacterized protein</fullName>
    </submittedName>
</protein>
<keyword evidence="3" id="KW-1185">Reference proteome</keyword>
<reference evidence="2 3" key="1">
    <citation type="journal article" date="2018" name="MBio">
        <title>Comparative Genomics Reveals the Core Gene Toolbox for the Fungus-Insect Symbiosis.</title>
        <authorList>
            <person name="Wang Y."/>
            <person name="Stata M."/>
            <person name="Wang W."/>
            <person name="Stajich J.E."/>
            <person name="White M.M."/>
            <person name="Moncalvo J.M."/>
        </authorList>
    </citation>
    <scope>NUCLEOTIDE SEQUENCE [LARGE SCALE GENOMIC DNA]</scope>
    <source>
        <strain evidence="2 3">SC-DP-2</strain>
    </source>
</reference>
<organism evidence="2 3">
    <name type="scientific">Smittium megazygosporum</name>
    <dbReference type="NCBI Taxonomy" id="133381"/>
    <lineage>
        <taxon>Eukaryota</taxon>
        <taxon>Fungi</taxon>
        <taxon>Fungi incertae sedis</taxon>
        <taxon>Zoopagomycota</taxon>
        <taxon>Kickxellomycotina</taxon>
        <taxon>Harpellomycetes</taxon>
        <taxon>Harpellales</taxon>
        <taxon>Legeriomycetaceae</taxon>
        <taxon>Smittium</taxon>
    </lineage>
</organism>
<feature type="compositionally biased region" description="Polar residues" evidence="1">
    <location>
        <begin position="78"/>
        <end position="87"/>
    </location>
</feature>
<evidence type="ECO:0000313" key="3">
    <source>
        <dbReference type="Proteomes" id="UP000245609"/>
    </source>
</evidence>
<feature type="compositionally biased region" description="Polar residues" evidence="1">
    <location>
        <begin position="288"/>
        <end position="311"/>
    </location>
</feature>
<comment type="caution">
    <text evidence="2">The sequence shown here is derived from an EMBL/GenBank/DDBJ whole genome shotgun (WGS) entry which is preliminary data.</text>
</comment>
<accession>A0A2T9Y4I9</accession>
<feature type="compositionally biased region" description="Basic and acidic residues" evidence="1">
    <location>
        <begin position="261"/>
        <end position="287"/>
    </location>
</feature>
<feature type="region of interest" description="Disordered" evidence="1">
    <location>
        <begin position="254"/>
        <end position="328"/>
    </location>
</feature>
<gene>
    <name evidence="2" type="ORF">BB560_006526</name>
</gene>
<feature type="non-terminal residue" evidence="2">
    <location>
        <position position="1"/>
    </location>
</feature>